<evidence type="ECO:0000313" key="3">
    <source>
        <dbReference type="EMBL" id="MBS1011529.1"/>
    </source>
</evidence>
<accession>A0AA41JUC9</accession>
<organism evidence="3 4">
    <name type="scientific">Levilactobacillus brevis</name>
    <name type="common">Lactobacillus brevis</name>
    <dbReference type="NCBI Taxonomy" id="1580"/>
    <lineage>
        <taxon>Bacteria</taxon>
        <taxon>Bacillati</taxon>
        <taxon>Bacillota</taxon>
        <taxon>Bacilli</taxon>
        <taxon>Lactobacillales</taxon>
        <taxon>Lactobacillaceae</taxon>
        <taxon>Levilactobacillus</taxon>
    </lineage>
</organism>
<keyword evidence="1" id="KW-0175">Coiled coil</keyword>
<reference evidence="3" key="2">
    <citation type="submission" date="2022-09" db="EMBL/GenBank/DDBJ databases">
        <title>Genome-inferred correspondence between phylogeny and metabolic traits in the wild Drosophila gut microbiome.</title>
        <authorList>
            <person name="Bueno E."/>
            <person name="Blow F."/>
            <person name="Douglas A.E."/>
        </authorList>
    </citation>
    <scope>NUCLEOTIDE SEQUENCE</scope>
    <source>
        <strain evidence="3">Dm-2019-70</strain>
    </source>
</reference>
<keyword evidence="2" id="KW-0472">Membrane</keyword>
<name>A0AA41JUC9_LEVBR</name>
<evidence type="ECO:0000256" key="2">
    <source>
        <dbReference type="SAM" id="Phobius"/>
    </source>
</evidence>
<feature type="transmembrane region" description="Helical" evidence="2">
    <location>
        <begin position="1196"/>
        <end position="1214"/>
    </location>
</feature>
<dbReference type="PANTHER" id="PTHR47372:SF11">
    <property type="entry name" value="RE19971P"/>
    <property type="match status" value="1"/>
</dbReference>
<feature type="coiled-coil region" evidence="1">
    <location>
        <begin position="516"/>
        <end position="579"/>
    </location>
</feature>
<keyword evidence="2" id="KW-0812">Transmembrane</keyword>
<sequence length="1847" mass="199595">MDLETLQVIFDINTAKVQPKLDALQKKFANVFSHFGGSDDGQKEMTDKLNDLTDTTKGVMDKLNDVMQGSSEKAAKAMTSNMSKMKTDTTKIVDSMVRDIDAKMDQARAAQERMVNLKGMRARVLDSGDNKTAGRLDEQIASAQARMTRFQNQAKALAQELNDEASAIPGTLKRIASAMDENEVKIEGIRQKIKGLEVAEKDAMQLDPSKGFDAEPTVPTKASKAIADQISKERSAMDKLIGTSDSLNSEYGRLEDRSKALGSVTDGLDTDLTKTSTRTRTLRESFATLSNEFSTVGSRVSRVMSAFGKVTGISRMRSALAGIKDESGGVLSKLTELGSRGSSSMNKMGNSAKHTRSQLSELSYGIKSLPSQFLIWGVGFEAMMKFSQTMSNAIKTDREFNNSLNQIKANLITAFYPLYSTIMPWIDDFMNMLAKATGWLAQFSAALFGMSNSSARAGAANLYKQTKAMGDTSTATSKATKEIQKQNAAITAHNRAMSSEISKENQQITAQNTVRRKAIQEQNQQIKDQNAKRKQAVEDANAAITASNKKASQEVAKENDAQKKRIAELKKKYDDYKNSLMGFDEINTLDVSKDIPDYTPKKAKQKALETYKPIATKSTDFTAKPLKHYTPEATKSTAGLDGYTPDGVDDALTNPVNAFGGATDAAKKFKQVLADLFKPIKEAWDKYGAGVIKEFKYALGEINRLLDDIGKSFMHVWDSKLGVEVVSDILKLLKTVLGIIGDIAKAFVEAWEDHGAGTKYIKSIFEAFDSILKTLNAIGVSFRKALDGGDTGKKITSDLLKLFTDINKMIKEFSDSFRAVWKEGDTGTKLFSAWLKVFDNIVKLVDEFAKSFTDAWKQGKVGQGIFNDIFKIATNVGKTIGALAGQFDKAWKSGKTGQSIFHMILGAAKDVLDDIKDMSGVTVKFAKKLDFTPLLKSIESLFKSLKGLNKTVWDALDWGYKNVLMPLAKFTITQALPAFFKVLAAAIKVVNSVLKALAPLFKSLFDTFLKPFASYTGGKGISALNLITKALDKLSSWIDKHQSTVRDFAKVLGTLFVIKIGTSAFTQGIGFMGSILDKLSLMKVKGPILKQLFNKITGLDKLKDAFATLKNITSLSWDGFKGGAGKAKDLAGTTWSKLKDGAKYAGDLVSVGWRKLKDGAVAVVGLVKGFKNWSIWGAMAAKAQAALDAVMVLNPYVLLAAAIAALVAGFVLLYKNNKKFRDFVNGVYKSIVSWLGDAITWIKRNWVLVAEFIVNPVGAVSTWFLKDTKTGKAIVKWGQKQLKHAVKWAQGIGKGINEKVEVGKKWATQAGGKIGKWVNGFRAKASKTIKSWASKLGSKVHDGVDGAKKLASAAGTKIGGWVNGFRKKASSTLKKWSKSLGSTIHSGISGAKSFATKAGESLGSWVGSFRSKASSTIGKWAGSLGSTISKGLKGTVKTVKAAAGDIANGIVGTIGAAVNGVIKGLKWILQKVGANGMANNLSTWNIPKFAAGGVHQGGLAMVNDEDRENYQESYLLPNGQQGIFPKQRNIVTMMPYGTKIKSATQTEREIYDQIPHYANGVSGTTWSLGLPTGSGNYNIKFGPVLSQFANAVMDEVQDSLKGIRGGNVLYDANHPLDIIKEFTSAADNVGSNSSLGNLLGRSGVSMVRDGAVSEIGSALRSFANQQLEKMHKIIDDAVDAYNRALNAVKSMMKKLSGKRGHELGGTVTQEGNYPLAEGDRAEMIVPLTKPQLAMSRINEALNFMGYNGTGVTMPGAMTTTSLPTTSAISVDGNKASTQVKGNGVSGMQEAIVNAVMMGLQQQKSSSIANADQPIEITVKIGDESFGKHAIKGINSVNKKNGKNMLKL</sequence>
<protein>
    <submittedName>
        <fullName evidence="3">Uncharacterized protein</fullName>
    </submittedName>
</protein>
<evidence type="ECO:0000313" key="4">
    <source>
        <dbReference type="Proteomes" id="UP000676478"/>
    </source>
</evidence>
<reference evidence="3" key="1">
    <citation type="submission" date="2020-12" db="EMBL/GenBank/DDBJ databases">
        <authorList>
            <person name="Mcmullen J.G."/>
        </authorList>
    </citation>
    <scope>NUCLEOTIDE SEQUENCE</scope>
    <source>
        <strain evidence="3">Dm-2019-70</strain>
    </source>
</reference>
<keyword evidence="2" id="KW-1133">Transmembrane helix</keyword>
<proteinExistence type="predicted"/>
<dbReference type="PANTHER" id="PTHR47372">
    <property type="entry name" value="DAUER UP-REGULATED-RELATED"/>
    <property type="match status" value="1"/>
</dbReference>
<feature type="coiled-coil region" evidence="1">
    <location>
        <begin position="133"/>
        <end position="199"/>
    </location>
</feature>
<evidence type="ECO:0000256" key="1">
    <source>
        <dbReference type="SAM" id="Coils"/>
    </source>
</evidence>
<gene>
    <name evidence="3" type="ORF">JK167_11925</name>
</gene>
<dbReference type="Proteomes" id="UP000676478">
    <property type="component" value="Unassembled WGS sequence"/>
</dbReference>
<comment type="caution">
    <text evidence="3">The sequence shown here is derived from an EMBL/GenBank/DDBJ whole genome shotgun (WGS) entry which is preliminary data.</text>
</comment>
<dbReference type="RefSeq" id="WP_211756780.1">
    <property type="nucleotide sequence ID" value="NZ_JAERKF010000017.1"/>
</dbReference>
<dbReference type="EMBL" id="JAERKF010000017">
    <property type="protein sequence ID" value="MBS1011529.1"/>
    <property type="molecule type" value="Genomic_DNA"/>
</dbReference>